<dbReference type="EMBL" id="JAGMWT010000006">
    <property type="protein sequence ID" value="KAH7126740.1"/>
    <property type="molecule type" value="Genomic_DNA"/>
</dbReference>
<comment type="subcellular location">
    <subcellularLocation>
        <location evidence="1">Mitochondrion</location>
    </subcellularLocation>
</comment>
<sequence>MSTHLPIRSLRPLYRPNVLRYAAARPFSSTIVRQKKLAREQQQDRAMAGQQIKNMARTQLSPQTLQAEQIEKESRALNDDLGLLPGTFIRGNPPSLFPSGGTSLLEALKMRGTYEWRWIKSRTMDRIGRIYYWARLTNWPWKKKPRFRRREAQNAAMDNYERMYKAFAINDLKELNKVCISGVVFDLQKRISTRPKNTTLKWEIIKRDRSPRIVSNRATQIPLPGESNNRTTPTAVRQIVVLMKTKQRLTITRTDIKLAAGKTHKAASRTQSLGWQPLAAKQDQEAALLKEEAELEALQTAPVEKTVAEYVVLQQRMLRGVEEGWKIWGFVKPSTLESIAKGDQFEDDYAAYQASNPGLV</sequence>
<keyword evidence="3" id="KW-0496">Mitochondrion</keyword>
<evidence type="ECO:0000313" key="4">
    <source>
        <dbReference type="EMBL" id="KAH7126740.1"/>
    </source>
</evidence>
<dbReference type="AlphaFoldDB" id="A0A9P9IPP2"/>
<keyword evidence="5" id="KW-1185">Reference proteome</keyword>
<dbReference type="PANTHER" id="PTHR28554">
    <property type="entry name" value="39S RIBOSOMAL PROTEIN L45, MITOCHONDRIAL"/>
    <property type="match status" value="1"/>
</dbReference>
<dbReference type="PANTHER" id="PTHR28554:SF1">
    <property type="entry name" value="LARGE RIBOSOMAL SUBUNIT PROTEIN ML45"/>
    <property type="match status" value="1"/>
</dbReference>
<dbReference type="GO" id="GO:0032979">
    <property type="term" value="P:protein insertion into mitochondrial inner membrane from matrix"/>
    <property type="evidence" value="ECO:0007669"/>
    <property type="project" value="InterPro"/>
</dbReference>
<dbReference type="GO" id="GO:0005743">
    <property type="term" value="C:mitochondrial inner membrane"/>
    <property type="evidence" value="ECO:0007669"/>
    <property type="project" value="InterPro"/>
</dbReference>
<reference evidence="4" key="1">
    <citation type="journal article" date="2021" name="Nat. Commun.">
        <title>Genetic determinants of endophytism in the Arabidopsis root mycobiome.</title>
        <authorList>
            <person name="Mesny F."/>
            <person name="Miyauchi S."/>
            <person name="Thiergart T."/>
            <person name="Pickel B."/>
            <person name="Atanasova L."/>
            <person name="Karlsson M."/>
            <person name="Huettel B."/>
            <person name="Barry K.W."/>
            <person name="Haridas S."/>
            <person name="Chen C."/>
            <person name="Bauer D."/>
            <person name="Andreopoulos W."/>
            <person name="Pangilinan J."/>
            <person name="LaButti K."/>
            <person name="Riley R."/>
            <person name="Lipzen A."/>
            <person name="Clum A."/>
            <person name="Drula E."/>
            <person name="Henrissat B."/>
            <person name="Kohler A."/>
            <person name="Grigoriev I.V."/>
            <person name="Martin F.M."/>
            <person name="Hacquard S."/>
        </authorList>
    </citation>
    <scope>NUCLEOTIDE SEQUENCE</scope>
    <source>
        <strain evidence="4">MPI-CAGE-CH-0243</strain>
    </source>
</reference>
<proteinExistence type="predicted"/>
<dbReference type="InterPro" id="IPR024621">
    <property type="entry name" value="Mba1"/>
</dbReference>
<evidence type="ECO:0000313" key="5">
    <source>
        <dbReference type="Proteomes" id="UP000700596"/>
    </source>
</evidence>
<name>A0A9P9IPP2_9PLEO</name>
<dbReference type="Pfam" id="PF07961">
    <property type="entry name" value="MBA1"/>
    <property type="match status" value="1"/>
</dbReference>
<dbReference type="OrthoDB" id="19619at2759"/>
<dbReference type="Proteomes" id="UP000700596">
    <property type="component" value="Unassembled WGS sequence"/>
</dbReference>
<evidence type="ECO:0000256" key="3">
    <source>
        <dbReference type="ARBA" id="ARBA00023128"/>
    </source>
</evidence>
<protein>
    <submittedName>
        <fullName evidence="4">Uncharacterized protein</fullName>
    </submittedName>
</protein>
<organism evidence="4 5">
    <name type="scientific">Dendryphion nanum</name>
    <dbReference type="NCBI Taxonomy" id="256645"/>
    <lineage>
        <taxon>Eukaryota</taxon>
        <taxon>Fungi</taxon>
        <taxon>Dikarya</taxon>
        <taxon>Ascomycota</taxon>
        <taxon>Pezizomycotina</taxon>
        <taxon>Dothideomycetes</taxon>
        <taxon>Pleosporomycetidae</taxon>
        <taxon>Pleosporales</taxon>
        <taxon>Torulaceae</taxon>
        <taxon>Dendryphion</taxon>
    </lineage>
</organism>
<comment type="caution">
    <text evidence="4">The sequence shown here is derived from an EMBL/GenBank/DDBJ whole genome shotgun (WGS) entry which is preliminary data.</text>
</comment>
<evidence type="ECO:0000256" key="1">
    <source>
        <dbReference type="ARBA" id="ARBA00004173"/>
    </source>
</evidence>
<dbReference type="InterPro" id="IPR051975">
    <property type="entry name" value="mtLSU_mL45"/>
</dbReference>
<evidence type="ECO:0000256" key="2">
    <source>
        <dbReference type="ARBA" id="ARBA00022946"/>
    </source>
</evidence>
<dbReference type="Gene3D" id="3.10.450.240">
    <property type="match status" value="1"/>
</dbReference>
<accession>A0A9P9IPP2</accession>
<gene>
    <name evidence="4" type="ORF">B0J11DRAFT_614106</name>
</gene>
<keyword evidence="2" id="KW-0809">Transit peptide</keyword>